<dbReference type="InterPro" id="IPR045851">
    <property type="entry name" value="AMP-bd_C_sf"/>
</dbReference>
<evidence type="ECO:0000256" key="1">
    <source>
        <dbReference type="ARBA" id="ARBA00006432"/>
    </source>
</evidence>
<proteinExistence type="inferred from homology"/>
<gene>
    <name evidence="5" type="primary">lcfB_2</name>
    <name evidence="5" type="ORF">BACCIP111895_02009</name>
</gene>
<comment type="caution">
    <text evidence="5">The sequence shown here is derived from an EMBL/GenBank/DDBJ whole genome shotgun (WGS) entry which is preliminary data.</text>
</comment>
<accession>A0ABM9EQE9</accession>
<dbReference type="PROSITE" id="PS00455">
    <property type="entry name" value="AMP_BINDING"/>
    <property type="match status" value="1"/>
</dbReference>
<dbReference type="EMBL" id="CALBWS010000010">
    <property type="protein sequence ID" value="CAH2714833.1"/>
    <property type="molecule type" value="Genomic_DNA"/>
</dbReference>
<dbReference type="GO" id="GO:0004467">
    <property type="term" value="F:long-chain fatty acid-CoA ligase activity"/>
    <property type="evidence" value="ECO:0007669"/>
    <property type="project" value="UniProtKB-EC"/>
</dbReference>
<name>A0ABM9EQE9_9BACI</name>
<dbReference type="InterPro" id="IPR000873">
    <property type="entry name" value="AMP-dep_synth/lig_dom"/>
</dbReference>
<feature type="domain" description="AMP-binding enzyme C-terminal" evidence="4">
    <location>
        <begin position="433"/>
        <end position="508"/>
    </location>
</feature>
<keyword evidence="2 5" id="KW-0436">Ligase</keyword>
<sequence>MLMSNIIENVVMEYPDKIATVYKGIERTYKQFYERSRKIAYGLQQLNSYKGDRIAILLSNRPEYFELYFGIFAFGGIAVPLNTRLSAEELKFIIVHSGANTVVYEDLYKEKISTIQSEIKGVKNYINIGEKDNLSLNLEEIIHSAKDDVVESEVEENDVAFLCYTSGTTGNPKGAMITHKNMTSMCGYQLIELPRYRYYVGMCLFPFFHIGVMMGLNKIALGMTCIFSDFSVEEVAELIEKHKINDLDITATQLKIFSNNPLIKNYDLTSLKTVSTGGGFSSDSTMTKFFSMFPKGHGVIVANIYGMTENTAHVMSNVISQSTLEREIEKLDLLPNIKASGMSAGKPIYGMLVKLVDKYGNQVPDNQVGEILVKGDTVLKGYWQEPEKTNEAVIDGWYYTGDLGIRLKSGDYFVVDRKKDMVLTGDENVYAAEIENILSTHPLVKEVAIIGVPHELYGEIVTAIVVPNDKSHVNEEELRDYCRGKIGGYKIPKFVYFVEQLPRNAAGKIMKHKLKENMNKISTS</sequence>
<protein>
    <submittedName>
        <fullName evidence="5">Long-chain-fatty-acid--CoA ligase</fullName>
        <ecNumber evidence="5">6.2.1.3</ecNumber>
    </submittedName>
</protein>
<dbReference type="EC" id="6.2.1.3" evidence="5"/>
<evidence type="ECO:0000256" key="2">
    <source>
        <dbReference type="ARBA" id="ARBA00022598"/>
    </source>
</evidence>
<dbReference type="InterPro" id="IPR025110">
    <property type="entry name" value="AMP-bd_C"/>
</dbReference>
<dbReference type="Pfam" id="PF00501">
    <property type="entry name" value="AMP-binding"/>
    <property type="match status" value="1"/>
</dbReference>
<reference evidence="5" key="1">
    <citation type="submission" date="2022-04" db="EMBL/GenBank/DDBJ databases">
        <authorList>
            <person name="Criscuolo A."/>
        </authorList>
    </citation>
    <scope>NUCLEOTIDE SEQUENCE</scope>
    <source>
        <strain evidence="5">CIP111895</strain>
    </source>
</reference>
<comment type="similarity">
    <text evidence="1">Belongs to the ATP-dependent AMP-binding enzyme family.</text>
</comment>
<dbReference type="SUPFAM" id="SSF56801">
    <property type="entry name" value="Acetyl-CoA synthetase-like"/>
    <property type="match status" value="1"/>
</dbReference>
<keyword evidence="6" id="KW-1185">Reference proteome</keyword>
<dbReference type="Pfam" id="PF13193">
    <property type="entry name" value="AMP-binding_C"/>
    <property type="match status" value="1"/>
</dbReference>
<dbReference type="Proteomes" id="UP000838308">
    <property type="component" value="Unassembled WGS sequence"/>
</dbReference>
<dbReference type="InterPro" id="IPR020845">
    <property type="entry name" value="AMP-binding_CS"/>
</dbReference>
<dbReference type="Gene3D" id="3.30.300.30">
    <property type="match status" value="1"/>
</dbReference>
<dbReference type="PANTHER" id="PTHR43201">
    <property type="entry name" value="ACYL-COA SYNTHETASE"/>
    <property type="match status" value="1"/>
</dbReference>
<feature type="domain" description="AMP-dependent synthetase/ligase" evidence="3">
    <location>
        <begin position="9"/>
        <end position="383"/>
    </location>
</feature>
<organism evidence="5 6">
    <name type="scientific">Neobacillus rhizosphaerae</name>
    <dbReference type="NCBI Taxonomy" id="2880965"/>
    <lineage>
        <taxon>Bacteria</taxon>
        <taxon>Bacillati</taxon>
        <taxon>Bacillota</taxon>
        <taxon>Bacilli</taxon>
        <taxon>Bacillales</taxon>
        <taxon>Bacillaceae</taxon>
        <taxon>Neobacillus</taxon>
    </lineage>
</organism>
<dbReference type="InterPro" id="IPR042099">
    <property type="entry name" value="ANL_N_sf"/>
</dbReference>
<dbReference type="Gene3D" id="3.40.50.12780">
    <property type="entry name" value="N-terminal domain of ligase-like"/>
    <property type="match status" value="1"/>
</dbReference>
<evidence type="ECO:0000313" key="6">
    <source>
        <dbReference type="Proteomes" id="UP000838308"/>
    </source>
</evidence>
<evidence type="ECO:0000313" key="5">
    <source>
        <dbReference type="EMBL" id="CAH2714833.1"/>
    </source>
</evidence>
<evidence type="ECO:0000259" key="4">
    <source>
        <dbReference type="Pfam" id="PF13193"/>
    </source>
</evidence>
<dbReference type="PANTHER" id="PTHR43201:SF5">
    <property type="entry name" value="MEDIUM-CHAIN ACYL-COA LIGASE ACSF2, MITOCHONDRIAL"/>
    <property type="match status" value="1"/>
</dbReference>
<evidence type="ECO:0000259" key="3">
    <source>
        <dbReference type="Pfam" id="PF00501"/>
    </source>
</evidence>